<keyword evidence="4 9" id="KW-0116">cAMP-binding</keyword>
<dbReference type="InterPro" id="IPR012198">
    <property type="entry name" value="cAMP_dep_PK_reg_su"/>
</dbReference>
<dbReference type="eggNOG" id="KOG1113">
    <property type="taxonomic scope" value="Eukaryota"/>
</dbReference>
<evidence type="ECO:0000256" key="6">
    <source>
        <dbReference type="ARBA" id="ARBA00022741"/>
    </source>
</evidence>
<dbReference type="GeneID" id="20347520"/>
<dbReference type="GO" id="GO:0045944">
    <property type="term" value="P:positive regulation of transcription by RNA polymerase II"/>
    <property type="evidence" value="ECO:0007669"/>
    <property type="project" value="EnsemblFungi"/>
</dbReference>
<dbReference type="GO" id="GO:0016301">
    <property type="term" value="F:kinase activity"/>
    <property type="evidence" value="ECO:0007669"/>
    <property type="project" value="UniProtKB-KW"/>
</dbReference>
<dbReference type="GO" id="GO:0005634">
    <property type="term" value="C:nucleus"/>
    <property type="evidence" value="ECO:0007669"/>
    <property type="project" value="EnsemblFungi"/>
</dbReference>
<keyword evidence="5" id="KW-0677">Repeat</keyword>
<reference evidence="14" key="5">
    <citation type="submission" date="2018-04" db="UniProtKB">
        <authorList>
            <consortium name="EnsemblFungi"/>
        </authorList>
    </citation>
    <scope>IDENTIFICATION</scope>
    <source>
        <strain evidence="14">R3-111a-1</strain>
    </source>
</reference>
<keyword evidence="15" id="KW-1185">Reference proteome</keyword>
<dbReference type="VEuPathDB" id="FungiDB:GGTG_07062"/>
<dbReference type="PANTHER" id="PTHR11635">
    <property type="entry name" value="CAMP-DEPENDENT PROTEIN KINASE REGULATORY CHAIN"/>
    <property type="match status" value="1"/>
</dbReference>
<name>J3P0L7_GAET3</name>
<dbReference type="PROSITE" id="PS00888">
    <property type="entry name" value="CNMP_BINDING_1"/>
    <property type="match status" value="2"/>
</dbReference>
<evidence type="ECO:0000313" key="14">
    <source>
        <dbReference type="EnsemblFungi" id="EJT77150"/>
    </source>
</evidence>
<feature type="compositionally biased region" description="Gly residues" evidence="11">
    <location>
        <begin position="57"/>
        <end position="74"/>
    </location>
</feature>
<feature type="compositionally biased region" description="Polar residues" evidence="11">
    <location>
        <begin position="1"/>
        <end position="18"/>
    </location>
</feature>
<keyword evidence="3" id="KW-0597">Phosphoprotein</keyword>
<dbReference type="GO" id="GO:0000785">
    <property type="term" value="C:chromatin"/>
    <property type="evidence" value="ECO:0007669"/>
    <property type="project" value="EnsemblFungi"/>
</dbReference>
<dbReference type="InterPro" id="IPR018490">
    <property type="entry name" value="cNMP-bd_dom_sf"/>
</dbReference>
<evidence type="ECO:0000256" key="5">
    <source>
        <dbReference type="ARBA" id="ARBA00022737"/>
    </source>
</evidence>
<dbReference type="Pfam" id="PF00027">
    <property type="entry name" value="cNMP_binding"/>
    <property type="match status" value="2"/>
</dbReference>
<keyword evidence="13" id="KW-0808">Transferase</keyword>
<evidence type="ECO:0000313" key="15">
    <source>
        <dbReference type="Proteomes" id="UP000006039"/>
    </source>
</evidence>
<dbReference type="PIRSF" id="PIRSF000548">
    <property type="entry name" value="PK_regulatory"/>
    <property type="match status" value="1"/>
</dbReference>
<dbReference type="FunFam" id="2.60.120.10:FF:000039">
    <property type="entry name" value="cAMP-dependent protein kinase regulatory subunit"/>
    <property type="match status" value="1"/>
</dbReference>
<keyword evidence="13" id="KW-0418">Kinase</keyword>
<dbReference type="GO" id="GO:0042802">
    <property type="term" value="F:identical protein binding"/>
    <property type="evidence" value="ECO:0007669"/>
    <property type="project" value="EnsemblFungi"/>
</dbReference>
<evidence type="ECO:0000256" key="3">
    <source>
        <dbReference type="ARBA" id="ARBA00022553"/>
    </source>
</evidence>
<feature type="compositionally biased region" description="Low complexity" evidence="11">
    <location>
        <begin position="43"/>
        <end position="56"/>
    </location>
</feature>
<dbReference type="InterPro" id="IPR000595">
    <property type="entry name" value="cNMP-bd_dom"/>
</dbReference>
<comment type="similarity">
    <text evidence="1 9">Belongs to the cAMP-dependent kinase regulatory chain family.</text>
</comment>
<keyword evidence="7 9" id="KW-0114">cAMP</keyword>
<dbReference type="GO" id="GO:0042149">
    <property type="term" value="P:cellular response to glucose starvation"/>
    <property type="evidence" value="ECO:0007669"/>
    <property type="project" value="EnsemblFungi"/>
</dbReference>
<keyword evidence="6 9" id="KW-0547">Nucleotide-binding</keyword>
<dbReference type="AlphaFoldDB" id="J3P0L7"/>
<evidence type="ECO:0000256" key="8">
    <source>
        <dbReference type="ARBA" id="ARBA00025979"/>
    </source>
</evidence>
<dbReference type="GO" id="GO:0046580">
    <property type="term" value="P:negative regulation of Ras protein signal transduction"/>
    <property type="evidence" value="ECO:0007669"/>
    <property type="project" value="EnsemblFungi"/>
</dbReference>
<evidence type="ECO:0000256" key="9">
    <source>
        <dbReference type="PIRNR" id="PIRNR000548"/>
    </source>
</evidence>
<reference evidence="13" key="3">
    <citation type="submission" date="2010-09" db="EMBL/GenBank/DDBJ databases">
        <title>Annotation of Gaeumannomyces graminis var. tritici R3-111a-1.</title>
        <authorList>
            <consortium name="The Broad Institute Genome Sequencing Platform"/>
            <person name="Ma L.-J."/>
            <person name="Dead R."/>
            <person name="Young S.K."/>
            <person name="Zeng Q."/>
            <person name="Gargeya S."/>
            <person name="Fitzgerald M."/>
            <person name="Haas B."/>
            <person name="Abouelleil A."/>
            <person name="Alvarado L."/>
            <person name="Arachchi H.M."/>
            <person name="Berlin A."/>
            <person name="Brown A."/>
            <person name="Chapman S.B."/>
            <person name="Chen Z."/>
            <person name="Dunbar C."/>
            <person name="Freedman E."/>
            <person name="Gearin G."/>
            <person name="Gellesch M."/>
            <person name="Goldberg J."/>
            <person name="Griggs A."/>
            <person name="Gujja S."/>
            <person name="Heiman D."/>
            <person name="Howarth C."/>
            <person name="Larson L."/>
            <person name="Lui A."/>
            <person name="MacDonald P.J.P."/>
            <person name="Mehta T."/>
            <person name="Montmayeur A."/>
            <person name="Murphy C."/>
            <person name="Neiman D."/>
            <person name="Pearson M."/>
            <person name="Priest M."/>
            <person name="Roberts A."/>
            <person name="Saif S."/>
            <person name="Shea T."/>
            <person name="Shenoy N."/>
            <person name="Sisk P."/>
            <person name="Stolte C."/>
            <person name="Sykes S."/>
            <person name="Yandava C."/>
            <person name="Wortman J."/>
            <person name="Nusbaum C."/>
            <person name="Birren B."/>
        </authorList>
    </citation>
    <scope>NUCLEOTIDE SEQUENCE</scope>
    <source>
        <strain evidence="13">R3-111a-1</strain>
    </source>
</reference>
<evidence type="ECO:0000256" key="10">
    <source>
        <dbReference type="PIRSR" id="PIRSR000548-1"/>
    </source>
</evidence>
<dbReference type="InterPro" id="IPR050503">
    <property type="entry name" value="cAMP-dep_PK_reg_su-like"/>
</dbReference>
<dbReference type="OrthoDB" id="417078at2759"/>
<evidence type="ECO:0000259" key="12">
    <source>
        <dbReference type="PROSITE" id="PS50042"/>
    </source>
</evidence>
<dbReference type="GO" id="GO:0030552">
    <property type="term" value="F:cAMP binding"/>
    <property type="evidence" value="ECO:0007669"/>
    <property type="project" value="UniProtKB-KW"/>
</dbReference>
<comment type="subunit">
    <text evidence="8 9">Tetramer, composed of 2 regulatory (R) and 2 catalytic (C) subunits. In the presence of cAMP it dissociates into 2 active monomeric C subunits and an R dimer.</text>
</comment>
<dbReference type="SMART" id="SM00100">
    <property type="entry name" value="cNMP"/>
    <property type="match status" value="2"/>
</dbReference>
<dbReference type="GO" id="GO:0007189">
    <property type="term" value="P:adenylate cyclase-activating G protein-coupled receptor signaling pathway"/>
    <property type="evidence" value="ECO:0007669"/>
    <property type="project" value="EnsemblFungi"/>
</dbReference>
<dbReference type="GO" id="GO:0006995">
    <property type="term" value="P:cellular response to nitrogen starvation"/>
    <property type="evidence" value="ECO:0007669"/>
    <property type="project" value="EnsemblFungi"/>
</dbReference>
<feature type="region of interest" description="Disordered" evidence="11">
    <location>
        <begin position="1"/>
        <end position="81"/>
    </location>
</feature>
<dbReference type="InterPro" id="IPR018488">
    <property type="entry name" value="cNMP-bd_CS"/>
</dbReference>
<dbReference type="Proteomes" id="UP000006039">
    <property type="component" value="Unassembled WGS sequence"/>
</dbReference>
<feature type="binding site" evidence="10">
    <location>
        <position position="231"/>
    </location>
    <ligand>
        <name>3',5'-cyclic AMP</name>
        <dbReference type="ChEBI" id="CHEBI:58165"/>
        <label>1</label>
    </ligand>
</feature>
<organism evidence="13">
    <name type="scientific">Gaeumannomyces tritici (strain R3-111a-1)</name>
    <name type="common">Wheat and barley take-all root rot fungus</name>
    <name type="synonym">Gaeumannomyces graminis var. tritici</name>
    <dbReference type="NCBI Taxonomy" id="644352"/>
    <lineage>
        <taxon>Eukaryota</taxon>
        <taxon>Fungi</taxon>
        <taxon>Dikarya</taxon>
        <taxon>Ascomycota</taxon>
        <taxon>Pezizomycotina</taxon>
        <taxon>Sordariomycetes</taxon>
        <taxon>Sordariomycetidae</taxon>
        <taxon>Magnaporthales</taxon>
        <taxon>Magnaporthaceae</taxon>
        <taxon>Gaeumannomyces</taxon>
    </lineage>
</organism>
<dbReference type="SUPFAM" id="SSF51206">
    <property type="entry name" value="cAMP-binding domain-like"/>
    <property type="match status" value="2"/>
</dbReference>
<dbReference type="PRINTS" id="PR00103">
    <property type="entry name" value="CAMPKINASE"/>
</dbReference>
<feature type="binding site" evidence="10">
    <location>
        <position position="352"/>
    </location>
    <ligand>
        <name>3',5'-cyclic AMP</name>
        <dbReference type="ChEBI" id="CHEBI:58165"/>
        <label>2</label>
    </ligand>
</feature>
<evidence type="ECO:0000313" key="13">
    <source>
        <dbReference type="EMBL" id="EJT77150.1"/>
    </source>
</evidence>
<dbReference type="PROSITE" id="PS50042">
    <property type="entry name" value="CNMP_BINDING_3"/>
    <property type="match status" value="2"/>
</dbReference>
<dbReference type="FunCoup" id="J3P0L7">
    <property type="interactions" value="403"/>
</dbReference>
<reference evidence="13" key="2">
    <citation type="submission" date="2010-07" db="EMBL/GenBank/DDBJ databases">
        <authorList>
            <consortium name="The Broad Institute Genome Sequencing Platform"/>
            <consortium name="Broad Institute Genome Sequencing Center for Infectious Disease"/>
            <person name="Ma L.-J."/>
            <person name="Dead R."/>
            <person name="Young S."/>
            <person name="Zeng Q."/>
            <person name="Koehrsen M."/>
            <person name="Alvarado L."/>
            <person name="Berlin A."/>
            <person name="Chapman S.B."/>
            <person name="Chen Z."/>
            <person name="Freedman E."/>
            <person name="Gellesch M."/>
            <person name="Goldberg J."/>
            <person name="Griggs A."/>
            <person name="Gujja S."/>
            <person name="Heilman E.R."/>
            <person name="Heiman D."/>
            <person name="Hepburn T."/>
            <person name="Howarth C."/>
            <person name="Jen D."/>
            <person name="Larson L."/>
            <person name="Mehta T."/>
            <person name="Neiman D."/>
            <person name="Pearson M."/>
            <person name="Roberts A."/>
            <person name="Saif S."/>
            <person name="Shea T."/>
            <person name="Shenoy N."/>
            <person name="Sisk P."/>
            <person name="Stolte C."/>
            <person name="Sykes S."/>
            <person name="Walk T."/>
            <person name="White J."/>
            <person name="Yandava C."/>
            <person name="Haas B."/>
            <person name="Nusbaum C."/>
            <person name="Birren B."/>
        </authorList>
    </citation>
    <scope>NUCLEOTIDE SEQUENCE</scope>
    <source>
        <strain evidence="13">R3-111a-1</strain>
    </source>
</reference>
<dbReference type="CDD" id="cd00038">
    <property type="entry name" value="CAP_ED"/>
    <property type="match status" value="2"/>
</dbReference>
<dbReference type="GO" id="GO:0005829">
    <property type="term" value="C:cytosol"/>
    <property type="evidence" value="ECO:0007669"/>
    <property type="project" value="TreeGrafter"/>
</dbReference>
<evidence type="ECO:0000256" key="2">
    <source>
        <dbReference type="ARBA" id="ARBA00020355"/>
    </source>
</evidence>
<dbReference type="GO" id="GO:0097271">
    <property type="term" value="P:protein localization to bud neck"/>
    <property type="evidence" value="ECO:0007669"/>
    <property type="project" value="EnsemblFungi"/>
</dbReference>
<evidence type="ECO:0000256" key="11">
    <source>
        <dbReference type="SAM" id="MobiDB-lite"/>
    </source>
</evidence>
<sequence length="404" mass="44188">MSTSGFTSPFGANSNPFSPTEERRPTPTVVLPVMDEEDGDAVTSPTTPNFNTSPGATFGGPFGGPFEGPFGGSDGASDDPFSVARHHLNPEGYPAQYNFARRTSVSAESLKPLADSDDNWTPPVYPKTDEQLAWLKEAMQGKFVFDKLDEEQRAQVIRAFQEKHIPAKDIKVIIQGDVGDYFYVVEKGSFNVYKNPTGAMQPGPDGLGKHEGTVAEGGYFGEIALMHNALRNATVMSAEANCVLWALDRVTFNRILMETNSARYQMYDKFLKGVPALEPLTATERKKLIVALKDESFASGDLIIKQGDPGEKFYILVSGEAEAYKVGIAQPVMSYKRGDFFGELALLNDTRRAASVLGKTDGKVATLDKNSFQSLLGPLEEILRRTRYEEVKTGVEDIDPLQSA</sequence>
<dbReference type="STRING" id="644352.J3P0L7"/>
<feature type="binding site" evidence="10">
    <location>
        <position position="222"/>
    </location>
    <ligand>
        <name>3',5'-cyclic AMP</name>
        <dbReference type="ChEBI" id="CHEBI:58165"/>
        <label>1</label>
    </ligand>
</feature>
<protein>
    <recommendedName>
        <fullName evidence="2 9">cAMP-dependent protein kinase regulatory subunit</fullName>
    </recommendedName>
</protein>
<feature type="domain" description="Cyclic nucleotide-binding" evidence="12">
    <location>
        <begin position="144"/>
        <end position="273"/>
    </location>
</feature>
<dbReference type="GO" id="GO:0010603">
    <property type="term" value="P:regulation of cytoplasmic mRNA processing body assembly"/>
    <property type="evidence" value="ECO:0007669"/>
    <property type="project" value="EnsemblFungi"/>
</dbReference>
<dbReference type="GO" id="GO:0046827">
    <property type="term" value="P:positive regulation of protein export from nucleus"/>
    <property type="evidence" value="ECO:0007669"/>
    <property type="project" value="EnsemblFungi"/>
</dbReference>
<feature type="binding site" evidence="10">
    <location>
        <position position="343"/>
    </location>
    <ligand>
        <name>3',5'-cyclic AMP</name>
        <dbReference type="ChEBI" id="CHEBI:58165"/>
        <label>2</label>
    </ligand>
</feature>
<dbReference type="EnsemblFungi" id="EJT77150">
    <property type="protein sequence ID" value="EJT77150"/>
    <property type="gene ID" value="GGTG_07062"/>
</dbReference>
<evidence type="ECO:0000256" key="1">
    <source>
        <dbReference type="ARBA" id="ARBA00005753"/>
    </source>
</evidence>
<dbReference type="RefSeq" id="XP_009223150.1">
    <property type="nucleotide sequence ID" value="XM_009224886.1"/>
</dbReference>
<dbReference type="GO" id="GO:0004862">
    <property type="term" value="F:cAMP-dependent protein kinase inhibitor activity"/>
    <property type="evidence" value="ECO:0007669"/>
    <property type="project" value="EnsemblFungi"/>
</dbReference>
<dbReference type="GO" id="GO:0034236">
    <property type="term" value="F:protein kinase A catalytic subunit binding"/>
    <property type="evidence" value="ECO:0007669"/>
    <property type="project" value="TreeGrafter"/>
</dbReference>
<dbReference type="GO" id="GO:0005886">
    <property type="term" value="C:plasma membrane"/>
    <property type="evidence" value="ECO:0007669"/>
    <property type="project" value="EnsemblFungi"/>
</dbReference>
<dbReference type="PANTHER" id="PTHR11635:SF152">
    <property type="entry name" value="CAMP-DEPENDENT PROTEIN KINASE TYPE I REGULATORY SUBUNIT-RELATED"/>
    <property type="match status" value="1"/>
</dbReference>
<dbReference type="Gene3D" id="2.60.120.10">
    <property type="entry name" value="Jelly Rolls"/>
    <property type="match status" value="2"/>
</dbReference>
<reference evidence="15" key="1">
    <citation type="submission" date="2010-07" db="EMBL/GenBank/DDBJ databases">
        <title>The genome sequence of Gaeumannomyces graminis var. tritici strain R3-111a-1.</title>
        <authorList>
            <consortium name="The Broad Institute Genome Sequencing Platform"/>
            <person name="Ma L.-J."/>
            <person name="Dead R."/>
            <person name="Young S."/>
            <person name="Zeng Q."/>
            <person name="Koehrsen M."/>
            <person name="Alvarado L."/>
            <person name="Berlin A."/>
            <person name="Chapman S.B."/>
            <person name="Chen Z."/>
            <person name="Freedman E."/>
            <person name="Gellesch M."/>
            <person name="Goldberg J."/>
            <person name="Griggs A."/>
            <person name="Gujja S."/>
            <person name="Heilman E.R."/>
            <person name="Heiman D."/>
            <person name="Hepburn T."/>
            <person name="Howarth C."/>
            <person name="Jen D."/>
            <person name="Larson L."/>
            <person name="Mehta T."/>
            <person name="Neiman D."/>
            <person name="Pearson M."/>
            <person name="Roberts A."/>
            <person name="Saif S."/>
            <person name="Shea T."/>
            <person name="Shenoy N."/>
            <person name="Sisk P."/>
            <person name="Stolte C."/>
            <person name="Sykes S."/>
            <person name="Walk T."/>
            <person name="White J."/>
            <person name="Yandava C."/>
            <person name="Haas B."/>
            <person name="Nusbaum C."/>
            <person name="Birren B."/>
        </authorList>
    </citation>
    <scope>NUCLEOTIDE SEQUENCE [LARGE SCALE GENOMIC DNA]</scope>
    <source>
        <strain evidence="15">R3-111a-1</strain>
    </source>
</reference>
<dbReference type="HOGENOM" id="CLU_018310_0_1_1"/>
<proteinExistence type="inferred from homology"/>
<dbReference type="GO" id="GO:0005952">
    <property type="term" value="C:cAMP-dependent protein kinase complex"/>
    <property type="evidence" value="ECO:0007669"/>
    <property type="project" value="EnsemblFungi"/>
</dbReference>
<dbReference type="InterPro" id="IPR014710">
    <property type="entry name" value="RmlC-like_jellyroll"/>
</dbReference>
<accession>J3P0L7</accession>
<evidence type="ECO:0000256" key="4">
    <source>
        <dbReference type="ARBA" id="ARBA00022566"/>
    </source>
</evidence>
<feature type="domain" description="Cyclic nucleotide-binding" evidence="12">
    <location>
        <begin position="276"/>
        <end position="393"/>
    </location>
</feature>
<dbReference type="EMBL" id="GL385397">
    <property type="protein sequence ID" value="EJT77150.1"/>
    <property type="molecule type" value="Genomic_DNA"/>
</dbReference>
<evidence type="ECO:0000256" key="7">
    <source>
        <dbReference type="ARBA" id="ARBA00023149"/>
    </source>
</evidence>
<reference evidence="14" key="4">
    <citation type="journal article" date="2015" name="G3 (Bethesda)">
        <title>Genome sequences of three phytopathogenic species of the Magnaporthaceae family of fungi.</title>
        <authorList>
            <person name="Okagaki L.H."/>
            <person name="Nunes C.C."/>
            <person name="Sailsbery J."/>
            <person name="Clay B."/>
            <person name="Brown D."/>
            <person name="John T."/>
            <person name="Oh Y."/>
            <person name="Young N."/>
            <person name="Fitzgerald M."/>
            <person name="Haas B.J."/>
            <person name="Zeng Q."/>
            <person name="Young S."/>
            <person name="Adiconis X."/>
            <person name="Fan L."/>
            <person name="Levin J.Z."/>
            <person name="Mitchell T.K."/>
            <person name="Okubara P.A."/>
            <person name="Farman M.L."/>
            <person name="Kohn L.M."/>
            <person name="Birren B."/>
            <person name="Ma L.-J."/>
            <person name="Dean R.A."/>
        </authorList>
    </citation>
    <scope>NUCLEOTIDE SEQUENCE</scope>
    <source>
        <strain evidence="14">R3-111a-1</strain>
    </source>
</reference>
<gene>
    <name evidence="14" type="primary">20347520</name>
    <name evidence="13" type="ORF">GGTG_07062</name>
</gene>